<dbReference type="Proteomes" id="UP000500857">
    <property type="component" value="Chromosome"/>
</dbReference>
<evidence type="ECO:0000256" key="1">
    <source>
        <dbReference type="SAM" id="MobiDB-lite"/>
    </source>
</evidence>
<dbReference type="AlphaFoldDB" id="A0A6H1TV60"/>
<evidence type="ECO:0000313" key="3">
    <source>
        <dbReference type="Proteomes" id="UP000500857"/>
    </source>
</evidence>
<accession>A0A6H1TV60</accession>
<sequence length="119" mass="13181">MNVCAVASLVEVNTMLCCYLNETLTLQIVRVMQGDRRILERVIFPRQRFLFEAATDACLAVYRGSGRGLQWSESIPCSELKVEEVAAELKVPPLKAVGQGDRPAPTRVTSKESSRKVAL</sequence>
<feature type="region of interest" description="Disordered" evidence="1">
    <location>
        <begin position="95"/>
        <end position="119"/>
    </location>
</feature>
<reference evidence="2 3" key="1">
    <citation type="submission" date="2020-04" db="EMBL/GenBank/DDBJ databases">
        <authorList>
            <person name="Basu S."/>
            <person name="Maruthanayagam V."/>
            <person name="Chakraborty S."/>
            <person name="Pramanik A."/>
            <person name="Mukherjee J."/>
            <person name="Brink B."/>
        </authorList>
    </citation>
    <scope>NUCLEOTIDE SEQUENCE [LARGE SCALE GENOMIC DNA]</scope>
    <source>
        <strain evidence="2 3">AP17</strain>
    </source>
</reference>
<dbReference type="RefSeq" id="WP_168568659.1">
    <property type="nucleotide sequence ID" value="NZ_CP051167.1"/>
</dbReference>
<organism evidence="2 3">
    <name type="scientific">Oxynema aestuarii AP17</name>
    <dbReference type="NCBI Taxonomy" id="2064643"/>
    <lineage>
        <taxon>Bacteria</taxon>
        <taxon>Bacillati</taxon>
        <taxon>Cyanobacteriota</taxon>
        <taxon>Cyanophyceae</taxon>
        <taxon>Oscillatoriophycideae</taxon>
        <taxon>Oscillatoriales</taxon>
        <taxon>Oscillatoriaceae</taxon>
        <taxon>Oxynema</taxon>
        <taxon>Oxynema aestuarii</taxon>
    </lineage>
</organism>
<dbReference type="EMBL" id="CP051167">
    <property type="protein sequence ID" value="QIZ70504.1"/>
    <property type="molecule type" value="Genomic_DNA"/>
</dbReference>
<evidence type="ECO:0000313" key="2">
    <source>
        <dbReference type="EMBL" id="QIZ70504.1"/>
    </source>
</evidence>
<gene>
    <name evidence="2" type="ORF">HCG48_07860</name>
</gene>
<protein>
    <submittedName>
        <fullName evidence="2">DUF1830 domain-containing protein</fullName>
    </submittedName>
</protein>
<keyword evidence="3" id="KW-1185">Reference proteome</keyword>
<dbReference type="KEGG" id="oxy:HCG48_07860"/>
<dbReference type="InterPro" id="IPR014964">
    <property type="entry name" value="DUF1830"/>
</dbReference>
<proteinExistence type="predicted"/>
<dbReference type="Pfam" id="PF08865">
    <property type="entry name" value="DUF1830"/>
    <property type="match status" value="1"/>
</dbReference>
<feature type="compositionally biased region" description="Basic and acidic residues" evidence="1">
    <location>
        <begin position="109"/>
        <end position="119"/>
    </location>
</feature>
<name>A0A6H1TV60_9CYAN</name>